<dbReference type="OrthoDB" id="430364at2759"/>
<protein>
    <submittedName>
        <fullName evidence="1">Uncharacterized protein</fullName>
    </submittedName>
</protein>
<evidence type="ECO:0000313" key="1">
    <source>
        <dbReference type="EMBL" id="KAJ3612278.1"/>
    </source>
</evidence>
<reference evidence="1" key="1">
    <citation type="submission" date="2022-07" db="EMBL/GenBank/DDBJ databases">
        <title>Chromosome-level genome of Muraenolepis orangiensis.</title>
        <authorList>
            <person name="Kim J."/>
        </authorList>
    </citation>
    <scope>NUCLEOTIDE SEQUENCE</scope>
    <source>
        <strain evidence="1">KU_S4_2022</strain>
        <tissue evidence="1">Muscle</tissue>
    </source>
</reference>
<dbReference type="AlphaFoldDB" id="A0A9Q0ETQ0"/>
<evidence type="ECO:0000313" key="2">
    <source>
        <dbReference type="Proteomes" id="UP001148018"/>
    </source>
</evidence>
<gene>
    <name evidence="1" type="ORF">NHX12_020554</name>
</gene>
<keyword evidence="2" id="KW-1185">Reference proteome</keyword>
<organism evidence="1 2">
    <name type="scientific">Muraenolepis orangiensis</name>
    <name type="common">Patagonian moray cod</name>
    <dbReference type="NCBI Taxonomy" id="630683"/>
    <lineage>
        <taxon>Eukaryota</taxon>
        <taxon>Metazoa</taxon>
        <taxon>Chordata</taxon>
        <taxon>Craniata</taxon>
        <taxon>Vertebrata</taxon>
        <taxon>Euteleostomi</taxon>
        <taxon>Actinopterygii</taxon>
        <taxon>Neopterygii</taxon>
        <taxon>Teleostei</taxon>
        <taxon>Neoteleostei</taxon>
        <taxon>Acanthomorphata</taxon>
        <taxon>Zeiogadaria</taxon>
        <taxon>Gadariae</taxon>
        <taxon>Gadiformes</taxon>
        <taxon>Muraenolepidoidei</taxon>
        <taxon>Muraenolepididae</taxon>
        <taxon>Muraenolepis</taxon>
    </lineage>
</organism>
<name>A0A9Q0ETQ0_9TELE</name>
<comment type="caution">
    <text evidence="1">The sequence shown here is derived from an EMBL/GenBank/DDBJ whole genome shotgun (WGS) entry which is preliminary data.</text>
</comment>
<dbReference type="EMBL" id="JANIIK010000036">
    <property type="protein sequence ID" value="KAJ3612278.1"/>
    <property type="molecule type" value="Genomic_DNA"/>
</dbReference>
<sequence length="83" mass="9073">MGASRPTDEQHCYAASRKRVWGKVANCYIALENSCFPPIHASQAAIPESSGLRDDKRSPCCKSLVPQTPTTLCRSVGHARKTE</sequence>
<proteinExistence type="predicted"/>
<dbReference type="Proteomes" id="UP001148018">
    <property type="component" value="Unassembled WGS sequence"/>
</dbReference>
<accession>A0A9Q0ETQ0</accession>